<sequence>MSEPENKNDLKAAPRKNAWEEARLLARDIGLLVENNRRIAQNPKLSGCCLNIAYIGLPHLKTKAIALGRLLDLWSENKWTETCPACGEKVYILGAGGGALSGRQGWWGVCGHCQGVLSGNKEKFYQLYSEFAGIQPAQTGTGHIDLSDLLVELRAA</sequence>
<dbReference type="AlphaFoldDB" id="A0A933MKT4"/>
<dbReference type="EMBL" id="JACQXR010000117">
    <property type="protein sequence ID" value="MBI4727323.1"/>
    <property type="molecule type" value="Genomic_DNA"/>
</dbReference>
<organism evidence="1 2">
    <name type="scientific">candidate division TA06 bacterium</name>
    <dbReference type="NCBI Taxonomy" id="2250710"/>
    <lineage>
        <taxon>Bacteria</taxon>
        <taxon>Bacteria division TA06</taxon>
    </lineage>
</organism>
<accession>A0A933MKT4</accession>
<evidence type="ECO:0000313" key="1">
    <source>
        <dbReference type="EMBL" id="MBI4727323.1"/>
    </source>
</evidence>
<evidence type="ECO:0000313" key="2">
    <source>
        <dbReference type="Proteomes" id="UP000736328"/>
    </source>
</evidence>
<proteinExistence type="predicted"/>
<comment type="caution">
    <text evidence="1">The sequence shown here is derived from an EMBL/GenBank/DDBJ whole genome shotgun (WGS) entry which is preliminary data.</text>
</comment>
<name>A0A933MKT4_UNCT6</name>
<gene>
    <name evidence="1" type="ORF">HY768_08915</name>
</gene>
<reference evidence="1" key="1">
    <citation type="submission" date="2020-07" db="EMBL/GenBank/DDBJ databases">
        <title>Huge and variable diversity of episymbiotic CPR bacteria and DPANN archaea in groundwater ecosystems.</title>
        <authorList>
            <person name="He C.Y."/>
            <person name="Keren R."/>
            <person name="Whittaker M."/>
            <person name="Farag I.F."/>
            <person name="Doudna J."/>
            <person name="Cate J.H.D."/>
            <person name="Banfield J.F."/>
        </authorList>
    </citation>
    <scope>NUCLEOTIDE SEQUENCE</scope>
    <source>
        <strain evidence="1">NC_groundwater_1520_Pr4_B-0.1um_53_5</strain>
    </source>
</reference>
<dbReference type="Proteomes" id="UP000736328">
    <property type="component" value="Unassembled WGS sequence"/>
</dbReference>
<protein>
    <submittedName>
        <fullName evidence="1">Uncharacterized protein</fullName>
    </submittedName>
</protein>